<sequence length="764" mass="85186">MLKPNRLDALSGLSDGEGTESPPSYFEGHDAEAPGQARTSGVDELNSAFDHILNLTPDTIDNAPGALKITPDMCLAHLRLLAAFQTLKEDIGYADGIWGLFDSRVLSQRNKRSKNVENGSKLEEETVQGLSRLREKRWAIFVARAVDRYETWWNTLSKQHLTEEHMRGNYIGEFGSTIYGTFIAKGTPLQWAEHILPPLDVLMVWHAHMLNPRAYLEDSMLYCLNGLWTAGIPWQLIDDAIDANFNYNVSPECKEAWEHLIGLKWDNVDDPLVKFLKCPSCSDTLEIPWTTCGLPEDYAGEDPGLLGEGYGDGNFNYECDNCGRLITREFLEAAKFVKDSQRLLSHNRPMPGTILENDTGLPREVLDNRQQERTFPNRIIKFHLRSELLLLTSPSRTPAPTMNDVRILIERTLTNSNAIKQIEGVTGRDLTRGYRIGKNAKAHTRTMMARYWGNPSSFALDLGGAVLRQGIFVEKMNKIDWLHSPAARETMSRLIRKYKRFINIMARNPGRTAVPTLDVDLAWHTHQLSPPVYTKYVFTKTGRLINHDDKMDEDRLSQAFEWTSKEYQENYGEVYSECTCWYCESIRASHVSSLGSKLRISKNEKISDTFHKSGKAALCPPDNSAHISAHNAVKFTDVNASREAIHRRIHEAHQEHLNRNYERAQKRAQKKGRELPPREEYYLNYWGYPYMMYGPYLYPMYFAPGYYPGGDPGMAVSGHGAQGGCAVGTCGGSGGCGGGGACGSSGSACGGGGGGGGCGGGCGG</sequence>
<accession>A0AAX6M916</accession>
<gene>
    <name evidence="2" type="ORF">Daesc_009045</name>
</gene>
<dbReference type="EMBL" id="JBANMG010000009">
    <property type="protein sequence ID" value="KAK6948973.1"/>
    <property type="molecule type" value="Genomic_DNA"/>
</dbReference>
<dbReference type="Proteomes" id="UP001369815">
    <property type="component" value="Unassembled WGS sequence"/>
</dbReference>
<name>A0AAX6M916_9PEZI</name>
<dbReference type="PANTHER" id="PTHR34365">
    <property type="entry name" value="ENOLASE (DUF1399)"/>
    <property type="match status" value="1"/>
</dbReference>
<feature type="region of interest" description="Disordered" evidence="1">
    <location>
        <begin position="1"/>
        <end position="38"/>
    </location>
</feature>
<protein>
    <recommendedName>
        <fullName evidence="4">Alpha-ketoglutarate-dependent sulfonate dioxygenase</fullName>
    </recommendedName>
</protein>
<dbReference type="PANTHER" id="PTHR34365:SF7">
    <property type="entry name" value="GLYCINE-RICH DOMAIN-CONTAINING PROTEIN 1"/>
    <property type="match status" value="1"/>
</dbReference>
<evidence type="ECO:0000313" key="3">
    <source>
        <dbReference type="Proteomes" id="UP001369815"/>
    </source>
</evidence>
<dbReference type="InterPro" id="IPR009836">
    <property type="entry name" value="GRDP-like"/>
</dbReference>
<evidence type="ECO:0008006" key="4">
    <source>
        <dbReference type="Google" id="ProtNLM"/>
    </source>
</evidence>
<dbReference type="AlphaFoldDB" id="A0AAX6M916"/>
<reference evidence="2 3" key="1">
    <citation type="journal article" date="2024" name="Front Chem Biol">
        <title>Unveiling the potential of Daldinia eschscholtzii MFLUCC 19-0629 through bioactivity and bioinformatics studies for enhanced sustainable agriculture production.</title>
        <authorList>
            <person name="Brooks S."/>
            <person name="Weaver J.A."/>
            <person name="Klomchit A."/>
            <person name="Alharthi S.A."/>
            <person name="Onlamun T."/>
            <person name="Nurani R."/>
            <person name="Vong T.K."/>
            <person name="Alberti F."/>
            <person name="Greco C."/>
        </authorList>
    </citation>
    <scope>NUCLEOTIDE SEQUENCE [LARGE SCALE GENOMIC DNA]</scope>
    <source>
        <strain evidence="2">MFLUCC 19-0629</strain>
    </source>
</reference>
<comment type="caution">
    <text evidence="2">The sequence shown here is derived from an EMBL/GenBank/DDBJ whole genome shotgun (WGS) entry which is preliminary data.</text>
</comment>
<evidence type="ECO:0000256" key="1">
    <source>
        <dbReference type="SAM" id="MobiDB-lite"/>
    </source>
</evidence>
<proteinExistence type="predicted"/>
<organism evidence="2 3">
    <name type="scientific">Daldinia eschscholtzii</name>
    <dbReference type="NCBI Taxonomy" id="292717"/>
    <lineage>
        <taxon>Eukaryota</taxon>
        <taxon>Fungi</taxon>
        <taxon>Dikarya</taxon>
        <taxon>Ascomycota</taxon>
        <taxon>Pezizomycotina</taxon>
        <taxon>Sordariomycetes</taxon>
        <taxon>Xylariomycetidae</taxon>
        <taxon>Xylariales</taxon>
        <taxon>Hypoxylaceae</taxon>
        <taxon>Daldinia</taxon>
    </lineage>
</organism>
<keyword evidence="3" id="KW-1185">Reference proteome</keyword>
<dbReference type="Pfam" id="PF07173">
    <property type="entry name" value="GRDP-like"/>
    <property type="match status" value="1"/>
</dbReference>
<evidence type="ECO:0000313" key="2">
    <source>
        <dbReference type="EMBL" id="KAK6948973.1"/>
    </source>
</evidence>